<sequence>MDIDSITGLIINSSIKIHKDLGPGLLESVYESILEKIDR</sequence>
<dbReference type="InterPro" id="IPR026350">
    <property type="entry name" value="GxxExxY"/>
</dbReference>
<dbReference type="Pfam" id="PF13366">
    <property type="entry name" value="PDDEXK_3"/>
    <property type="match status" value="1"/>
</dbReference>
<organism evidence="1">
    <name type="scientific">bioreactor metagenome</name>
    <dbReference type="NCBI Taxonomy" id="1076179"/>
    <lineage>
        <taxon>unclassified sequences</taxon>
        <taxon>metagenomes</taxon>
        <taxon>ecological metagenomes</taxon>
    </lineage>
</organism>
<comment type="caution">
    <text evidence="1">The sequence shown here is derived from an EMBL/GenBank/DDBJ whole genome shotgun (WGS) entry which is preliminary data.</text>
</comment>
<gene>
    <name evidence="1" type="ORF">SDC9_89033</name>
</gene>
<name>A0A644ZPQ5_9ZZZZ</name>
<evidence type="ECO:0008006" key="2">
    <source>
        <dbReference type="Google" id="ProtNLM"/>
    </source>
</evidence>
<reference evidence="1" key="1">
    <citation type="submission" date="2019-08" db="EMBL/GenBank/DDBJ databases">
        <authorList>
            <person name="Kucharzyk K."/>
            <person name="Murdoch R.W."/>
            <person name="Higgins S."/>
            <person name="Loffler F."/>
        </authorList>
    </citation>
    <scope>NUCLEOTIDE SEQUENCE</scope>
</reference>
<proteinExistence type="predicted"/>
<dbReference type="AlphaFoldDB" id="A0A644ZPQ5"/>
<dbReference type="EMBL" id="VSSQ01009704">
    <property type="protein sequence ID" value="MPM42368.1"/>
    <property type="molecule type" value="Genomic_DNA"/>
</dbReference>
<protein>
    <recommendedName>
        <fullName evidence="2">GxxExxY protein</fullName>
    </recommendedName>
</protein>
<evidence type="ECO:0000313" key="1">
    <source>
        <dbReference type="EMBL" id="MPM42368.1"/>
    </source>
</evidence>
<accession>A0A644ZPQ5</accession>